<protein>
    <recommendedName>
        <fullName evidence="4">Class I SAM-dependent methyltransferase</fullName>
    </recommendedName>
</protein>
<accession>A0ABQ2S3I6</accession>
<evidence type="ECO:0000256" key="1">
    <source>
        <dbReference type="SAM" id="MobiDB-lite"/>
    </source>
</evidence>
<evidence type="ECO:0008006" key="4">
    <source>
        <dbReference type="Google" id="ProtNLM"/>
    </source>
</evidence>
<dbReference type="EMBL" id="BMQN01000002">
    <property type="protein sequence ID" value="GGR90547.1"/>
    <property type="molecule type" value="Genomic_DNA"/>
</dbReference>
<organism evidence="2 3">
    <name type="scientific">Deinococcus sedimenti</name>
    <dbReference type="NCBI Taxonomy" id="1867090"/>
    <lineage>
        <taxon>Bacteria</taxon>
        <taxon>Thermotogati</taxon>
        <taxon>Deinococcota</taxon>
        <taxon>Deinococci</taxon>
        <taxon>Deinococcales</taxon>
        <taxon>Deinococcaceae</taxon>
        <taxon>Deinococcus</taxon>
    </lineage>
</organism>
<dbReference type="Pfam" id="PF13489">
    <property type="entry name" value="Methyltransf_23"/>
    <property type="match status" value="1"/>
</dbReference>
<comment type="caution">
    <text evidence="2">The sequence shown here is derived from an EMBL/GenBank/DDBJ whole genome shotgun (WGS) entry which is preliminary data.</text>
</comment>
<gene>
    <name evidence="2" type="ORF">GCM10008960_16980</name>
</gene>
<evidence type="ECO:0000313" key="3">
    <source>
        <dbReference type="Proteomes" id="UP000644548"/>
    </source>
</evidence>
<dbReference type="RefSeq" id="WP_189072701.1">
    <property type="nucleotide sequence ID" value="NZ_BMQN01000002.1"/>
</dbReference>
<evidence type="ECO:0000313" key="2">
    <source>
        <dbReference type="EMBL" id="GGR90547.1"/>
    </source>
</evidence>
<proteinExistence type="predicted"/>
<dbReference type="InterPro" id="IPR029063">
    <property type="entry name" value="SAM-dependent_MTases_sf"/>
</dbReference>
<feature type="region of interest" description="Disordered" evidence="1">
    <location>
        <begin position="210"/>
        <end position="230"/>
    </location>
</feature>
<dbReference type="SUPFAM" id="SSF53335">
    <property type="entry name" value="S-adenosyl-L-methionine-dependent methyltransferases"/>
    <property type="match status" value="1"/>
</dbReference>
<keyword evidence="3" id="KW-1185">Reference proteome</keyword>
<sequence length="230" mass="25011">MGTRRDALTAALYGPVGWPRARRIAERLRPHLPTGGSLLDLGAGTGHTGALLARQGWVVTLADVPPHPGAWGQRLIAQPTARHLARRYGLVRVLAPGALPFPAAHFDTVLLAFVLHHCPDPRAVLREAARVARQRVLVLEDVSVDGQRPGPLARTLDALVNLEVGHPHAQRSHADWLHLFESLDLTIHAGERWTSRELGVPTGHALYHLRPPGPGRKAPVGVECPPRRLT</sequence>
<dbReference type="CDD" id="cd02440">
    <property type="entry name" value="AdoMet_MTases"/>
    <property type="match status" value="1"/>
</dbReference>
<dbReference type="Gene3D" id="3.40.50.150">
    <property type="entry name" value="Vaccinia Virus protein VP39"/>
    <property type="match status" value="1"/>
</dbReference>
<dbReference type="Proteomes" id="UP000644548">
    <property type="component" value="Unassembled WGS sequence"/>
</dbReference>
<name>A0ABQ2S3I6_9DEIO</name>
<reference evidence="3" key="1">
    <citation type="journal article" date="2019" name="Int. J. Syst. Evol. Microbiol.">
        <title>The Global Catalogue of Microorganisms (GCM) 10K type strain sequencing project: providing services to taxonomists for standard genome sequencing and annotation.</title>
        <authorList>
            <consortium name="The Broad Institute Genomics Platform"/>
            <consortium name="The Broad Institute Genome Sequencing Center for Infectious Disease"/>
            <person name="Wu L."/>
            <person name="Ma J."/>
        </authorList>
    </citation>
    <scope>NUCLEOTIDE SEQUENCE [LARGE SCALE GENOMIC DNA]</scope>
    <source>
        <strain evidence="3">JCM 31405</strain>
    </source>
</reference>